<evidence type="ECO:0000256" key="19">
    <source>
        <dbReference type="PROSITE-ProRule" id="PRU00322"/>
    </source>
</evidence>
<organism evidence="22 23">
    <name type="scientific">Clavelina lepadiformis</name>
    <name type="common">Light-bulb sea squirt</name>
    <name type="synonym">Ascidia lepadiformis</name>
    <dbReference type="NCBI Taxonomy" id="159417"/>
    <lineage>
        <taxon>Eukaryota</taxon>
        <taxon>Metazoa</taxon>
        <taxon>Chordata</taxon>
        <taxon>Tunicata</taxon>
        <taxon>Ascidiacea</taxon>
        <taxon>Aplousobranchia</taxon>
        <taxon>Clavelinidae</taxon>
        <taxon>Clavelina</taxon>
    </lineage>
</organism>
<dbReference type="SMART" id="SM00547">
    <property type="entry name" value="ZnF_RBZ"/>
    <property type="match status" value="5"/>
</dbReference>
<evidence type="ECO:0000256" key="8">
    <source>
        <dbReference type="ARBA" id="ARBA00022833"/>
    </source>
</evidence>
<dbReference type="InterPro" id="IPR036443">
    <property type="entry name" value="Znf_RanBP2_sf"/>
</dbReference>
<keyword evidence="11" id="KW-0238">DNA-binding</keyword>
<dbReference type="InterPro" id="IPR013913">
    <property type="entry name" value="Nup153_N"/>
</dbReference>
<feature type="compositionally biased region" description="Basic residues" evidence="20">
    <location>
        <begin position="1216"/>
        <end position="1226"/>
    </location>
</feature>
<evidence type="ECO:0000256" key="5">
    <source>
        <dbReference type="ARBA" id="ARBA00022723"/>
    </source>
</evidence>
<evidence type="ECO:0000256" key="4">
    <source>
        <dbReference type="ARBA" id="ARBA00022448"/>
    </source>
</evidence>
<keyword evidence="10" id="KW-0811">Translocation</keyword>
<comment type="similarity">
    <text evidence="15">Belongs to the NUP153 family.</text>
</comment>
<dbReference type="InterPro" id="IPR026054">
    <property type="entry name" value="Nucleoporin"/>
</dbReference>
<evidence type="ECO:0000256" key="3">
    <source>
        <dbReference type="ARBA" id="ARBA00004567"/>
    </source>
</evidence>
<evidence type="ECO:0000256" key="20">
    <source>
        <dbReference type="SAM" id="MobiDB-lite"/>
    </source>
</evidence>
<comment type="cofactor">
    <cofactor evidence="1">
        <name>Zn(2+)</name>
        <dbReference type="ChEBI" id="CHEBI:29105"/>
    </cofactor>
</comment>
<keyword evidence="23" id="KW-1185">Reference proteome</keyword>
<feature type="region of interest" description="Disordered" evidence="20">
    <location>
        <begin position="1129"/>
        <end position="1226"/>
    </location>
</feature>
<feature type="region of interest" description="Disordered" evidence="20">
    <location>
        <begin position="238"/>
        <end position="276"/>
    </location>
</feature>
<evidence type="ECO:0000313" key="23">
    <source>
        <dbReference type="Proteomes" id="UP001642483"/>
    </source>
</evidence>
<keyword evidence="6 19" id="KW-0863">Zinc-finger</keyword>
<feature type="region of interest" description="Disordered" evidence="20">
    <location>
        <begin position="67"/>
        <end position="102"/>
    </location>
</feature>
<feature type="region of interest" description="Disordered" evidence="20">
    <location>
        <begin position="145"/>
        <end position="168"/>
    </location>
</feature>
<keyword evidence="14" id="KW-0539">Nucleus</keyword>
<protein>
    <recommendedName>
        <fullName evidence="16">Nuclear pore complex protein Nup153</fullName>
    </recommendedName>
    <alternativeName>
        <fullName evidence="18">153 kDa nucleoporin</fullName>
    </alternativeName>
    <alternativeName>
        <fullName evidence="17">Nucleoporin Nup153</fullName>
    </alternativeName>
</protein>
<feature type="compositionally biased region" description="Polar residues" evidence="20">
    <location>
        <begin position="1197"/>
        <end position="1213"/>
    </location>
</feature>
<feature type="region of interest" description="Disordered" evidence="20">
    <location>
        <begin position="1049"/>
        <end position="1071"/>
    </location>
</feature>
<evidence type="ECO:0000256" key="11">
    <source>
        <dbReference type="ARBA" id="ARBA00023125"/>
    </source>
</evidence>
<feature type="domain" description="RanBP2-type" evidence="21">
    <location>
        <begin position="672"/>
        <end position="701"/>
    </location>
</feature>
<feature type="domain" description="RanBP2-type" evidence="21">
    <location>
        <begin position="487"/>
        <end position="516"/>
    </location>
</feature>
<evidence type="ECO:0000256" key="15">
    <source>
        <dbReference type="ARBA" id="ARBA00060842"/>
    </source>
</evidence>
<evidence type="ECO:0000256" key="14">
    <source>
        <dbReference type="ARBA" id="ARBA00023242"/>
    </source>
</evidence>
<feature type="domain" description="RanBP2-type" evidence="21">
    <location>
        <begin position="621"/>
        <end position="650"/>
    </location>
</feature>
<feature type="domain" description="RanBP2-type" evidence="21">
    <location>
        <begin position="440"/>
        <end position="469"/>
    </location>
</feature>
<feature type="region of interest" description="Disordered" evidence="20">
    <location>
        <begin position="1"/>
        <end position="54"/>
    </location>
</feature>
<evidence type="ECO:0000256" key="13">
    <source>
        <dbReference type="ARBA" id="ARBA00023136"/>
    </source>
</evidence>
<evidence type="ECO:0000256" key="7">
    <source>
        <dbReference type="ARBA" id="ARBA00022816"/>
    </source>
</evidence>
<name>A0ABP0GRS7_CLALP</name>
<accession>A0ABP0GRS7</accession>
<feature type="compositionally biased region" description="Low complexity" evidence="20">
    <location>
        <begin position="82"/>
        <end position="102"/>
    </location>
</feature>
<feature type="region of interest" description="Disordered" evidence="20">
    <location>
        <begin position="324"/>
        <end position="390"/>
    </location>
</feature>
<feature type="compositionally biased region" description="Polar residues" evidence="20">
    <location>
        <begin position="969"/>
        <end position="999"/>
    </location>
</feature>
<feature type="compositionally biased region" description="Polar residues" evidence="20">
    <location>
        <begin position="367"/>
        <end position="390"/>
    </location>
</feature>
<comment type="caution">
    <text evidence="22">The sequence shown here is derived from an EMBL/GenBank/DDBJ whole genome shotgun (WGS) entry which is preliminary data.</text>
</comment>
<evidence type="ECO:0000256" key="16">
    <source>
        <dbReference type="ARBA" id="ARBA00068609"/>
    </source>
</evidence>
<dbReference type="SUPFAM" id="SSF90209">
    <property type="entry name" value="Ran binding protein zinc finger-like"/>
    <property type="match status" value="5"/>
</dbReference>
<evidence type="ECO:0000256" key="10">
    <source>
        <dbReference type="ARBA" id="ARBA00023010"/>
    </source>
</evidence>
<dbReference type="Pfam" id="PF08604">
    <property type="entry name" value="Nup153"/>
    <property type="match status" value="1"/>
</dbReference>
<comment type="subcellular location">
    <subcellularLocation>
        <location evidence="2">Nucleus membrane</location>
    </subcellularLocation>
    <subcellularLocation>
        <location evidence="3">Nucleus</location>
        <location evidence="3">Nuclear pore complex</location>
    </subcellularLocation>
</comment>
<evidence type="ECO:0000256" key="1">
    <source>
        <dbReference type="ARBA" id="ARBA00001947"/>
    </source>
</evidence>
<keyword evidence="12" id="KW-0906">Nuclear pore complex</keyword>
<keyword evidence="7" id="KW-0509">mRNA transport</keyword>
<evidence type="ECO:0000256" key="12">
    <source>
        <dbReference type="ARBA" id="ARBA00023132"/>
    </source>
</evidence>
<dbReference type="Pfam" id="PF00641">
    <property type="entry name" value="Zn_ribbon_RanBP"/>
    <property type="match status" value="5"/>
</dbReference>
<keyword evidence="5" id="KW-0479">Metal-binding</keyword>
<feature type="compositionally biased region" description="Low complexity" evidence="20">
    <location>
        <begin position="34"/>
        <end position="47"/>
    </location>
</feature>
<feature type="region of interest" description="Disordered" evidence="20">
    <location>
        <begin position="810"/>
        <end position="831"/>
    </location>
</feature>
<dbReference type="InterPro" id="IPR001876">
    <property type="entry name" value="Znf_RanBP2"/>
</dbReference>
<feature type="compositionally biased region" description="Low complexity" evidence="20">
    <location>
        <begin position="736"/>
        <end position="752"/>
    </location>
</feature>
<feature type="region of interest" description="Disordered" evidence="20">
    <location>
        <begin position="960"/>
        <end position="1000"/>
    </location>
</feature>
<feature type="compositionally biased region" description="Polar residues" evidence="20">
    <location>
        <begin position="820"/>
        <end position="831"/>
    </location>
</feature>
<dbReference type="PROSITE" id="PS01358">
    <property type="entry name" value="ZF_RANBP2_1"/>
    <property type="match status" value="5"/>
</dbReference>
<feature type="region of interest" description="Disordered" evidence="20">
    <location>
        <begin position="728"/>
        <end position="753"/>
    </location>
</feature>
<dbReference type="Gene3D" id="4.10.1060.10">
    <property type="entry name" value="Zinc finger, RanBP2-type"/>
    <property type="match status" value="5"/>
</dbReference>
<feature type="domain" description="RanBP2-type" evidence="21">
    <location>
        <begin position="531"/>
        <end position="560"/>
    </location>
</feature>
<evidence type="ECO:0000256" key="2">
    <source>
        <dbReference type="ARBA" id="ARBA00004126"/>
    </source>
</evidence>
<evidence type="ECO:0000256" key="9">
    <source>
        <dbReference type="ARBA" id="ARBA00022927"/>
    </source>
</evidence>
<feature type="compositionally biased region" description="Polar residues" evidence="20">
    <location>
        <begin position="1129"/>
        <end position="1173"/>
    </location>
</feature>
<gene>
    <name evidence="22" type="ORF">CVLEPA_LOCUS27682</name>
</gene>
<feature type="compositionally biased region" description="Low complexity" evidence="20">
    <location>
        <begin position="350"/>
        <end position="366"/>
    </location>
</feature>
<dbReference type="PROSITE" id="PS50199">
    <property type="entry name" value="ZF_RANBP2_2"/>
    <property type="match status" value="5"/>
</dbReference>
<keyword evidence="8" id="KW-0862">Zinc</keyword>
<dbReference type="PANTHER" id="PTHR23193:SF23">
    <property type="entry name" value="NUCLEAR PORE COMPLEX PROTEIN NUP153"/>
    <property type="match status" value="1"/>
</dbReference>
<evidence type="ECO:0000256" key="18">
    <source>
        <dbReference type="ARBA" id="ARBA00079437"/>
    </source>
</evidence>
<feature type="compositionally biased region" description="Polar residues" evidence="20">
    <location>
        <begin position="1"/>
        <end position="25"/>
    </location>
</feature>
<reference evidence="22 23" key="1">
    <citation type="submission" date="2024-02" db="EMBL/GenBank/DDBJ databases">
        <authorList>
            <person name="Daric V."/>
            <person name="Darras S."/>
        </authorList>
    </citation>
    <scope>NUCLEOTIDE SEQUENCE [LARGE SCALE GENOMIC DNA]</scope>
</reference>
<keyword evidence="9" id="KW-0653">Protein transport</keyword>
<keyword evidence="13" id="KW-0472">Membrane</keyword>
<sequence>MEQNNFLRKIWSSKSNSRQQPTAFSDKQPAFNLSSFSSPAPSISKSPTVGTSPSSFYSGRVQYGGAMSTSSPYRIPKITKVQGSSSNKTKTSGQKSSSQFTGALSSTARKIMQTLEKMSTPLRDLKKIPPPDTRTPTSFMARAHRKRTMDHSINSPQKKRVPPTKGLTSVSSAIVTTSAKMPLDNSLVTKSIVKNFVSESRQTARNLASSTKDHVIHRGQPAVVATYSSSEGLKHNYEASSGGGGGKMKHQRRAAGHYSAISQTPEENVLPPVPNITMNIPTLPSFDFNGPGSTSTPAPPKLSKINLVKGKEGVEQKDHFDLEFVFSPPAPRPSPVKKSQPTPQKSSVTFPFKSPPDASSKAASLSRTTQKSMDQSSSAHTTKSIQAKTQDFTPVKAGSVMDILGKGDKISKTPLARATAVSTTSSAISKPPLSEVFGKSKDKWECGTCMIMNSNDRDKCEACQTPKPEAKSSKADSKPLSELFKKPAGKWECGTCMIMNDNSQTKCEACQTPKPGSQSSQPPLSSVFQKQKDRWECGTCMIMNDNSRSKCEACETPKPGASLASGSDSKPFTFGAPASQTKSSTTFTSNLVNFKPSAKSSFSFGAPTSSPIVKSLVNSSDKNKWECPTCLITNDQSRMNCEACTTPKPGSESKSDKKGPASGIVFGINQSKSSKWDCKVCLVPNDAERTKCVACESPRTDLKNDSSANFQKSTFKFGSTSSNVVKFGIPTKPETKPTTTSSEESVTAATSENKVVPSIAPSFPAGIKFGVQQPSVSKEEPKPVASFVTTAVSSSSGSISQLLFGAPKTSTKSASTTPSFGTPTSVSSQPTAYSVTKKRNLDETDSTVISAKLPTFGVGGNLNTQTGSTASLVTGSTLTAPKTTQAVQQKPAFAGFNVGAKQTSEGFGATLNAQKPATSTTQTPSTAPPFLFGSVTKPASSVVTTTTTAAKPALFSGFGSTQSSFGAPPQSSATPPSFSFGKTPTSNASGSTVNDSSQPAKLGFSFGSTPASTAPSNGMFGKAAAPASNPTIDKPPVFGSTTAPATGFSFGSNASSSTTTQKGSGMFSTSQSVPKPTFNFGASAEPAQTGFQFASNPAQTATPAKAFSFGNSGQNQSVFSNPSASTSGFNFSGAQNKPAFSSTPGTFQFGAGSSNPPKPDSTSTGFQFNANPSLPTPAFGSNLGASPAPNAGGMFSIGQSDPNKQNRATTPVQNRPMRRATRRLRK</sequence>
<dbReference type="Proteomes" id="UP001642483">
    <property type="component" value="Unassembled WGS sequence"/>
</dbReference>
<evidence type="ECO:0000256" key="17">
    <source>
        <dbReference type="ARBA" id="ARBA00078197"/>
    </source>
</evidence>
<dbReference type="EMBL" id="CAWYQH010000141">
    <property type="protein sequence ID" value="CAK8694302.1"/>
    <property type="molecule type" value="Genomic_DNA"/>
</dbReference>
<evidence type="ECO:0000259" key="21">
    <source>
        <dbReference type="PROSITE" id="PS50199"/>
    </source>
</evidence>
<evidence type="ECO:0000313" key="22">
    <source>
        <dbReference type="EMBL" id="CAK8694302.1"/>
    </source>
</evidence>
<feature type="compositionally biased region" description="Low complexity" evidence="20">
    <location>
        <begin position="810"/>
        <end position="819"/>
    </location>
</feature>
<feature type="compositionally biased region" description="Polar residues" evidence="20">
    <location>
        <begin position="337"/>
        <end position="349"/>
    </location>
</feature>
<evidence type="ECO:0000256" key="6">
    <source>
        <dbReference type="ARBA" id="ARBA00022771"/>
    </source>
</evidence>
<keyword evidence="4" id="KW-0813">Transport</keyword>
<dbReference type="PANTHER" id="PTHR23193">
    <property type="entry name" value="NUCLEAR PORE COMPLEX PROTEIN NUP"/>
    <property type="match status" value="1"/>
</dbReference>
<proteinExistence type="inferred from homology"/>